<dbReference type="Proteomes" id="UP000016930">
    <property type="component" value="Unassembled WGS sequence"/>
</dbReference>
<dbReference type="AlphaFoldDB" id="M2PPX6"/>
<evidence type="ECO:0000256" key="1">
    <source>
        <dbReference type="SAM" id="MobiDB-lite"/>
    </source>
</evidence>
<dbReference type="EMBL" id="KB445795">
    <property type="protein sequence ID" value="EMD38579.1"/>
    <property type="molecule type" value="Genomic_DNA"/>
</dbReference>
<dbReference type="OrthoDB" id="3003917at2759"/>
<dbReference type="Gene3D" id="1.20.58.2130">
    <property type="match status" value="1"/>
</dbReference>
<proteinExistence type="predicted"/>
<evidence type="ECO:0000313" key="3">
    <source>
        <dbReference type="Proteomes" id="UP000016930"/>
    </source>
</evidence>
<gene>
    <name evidence="2" type="ORF">CERSUDRAFT_73049</name>
</gene>
<keyword evidence="3" id="KW-1185">Reference proteome</keyword>
<dbReference type="STRING" id="914234.M2PPX6"/>
<evidence type="ECO:0008006" key="4">
    <source>
        <dbReference type="Google" id="ProtNLM"/>
    </source>
</evidence>
<protein>
    <recommendedName>
        <fullName evidence="4">DNA replication regulator Sld3 C-terminal domain-containing protein</fullName>
    </recommendedName>
</protein>
<dbReference type="HOGENOM" id="CLU_938602_0_0_1"/>
<feature type="region of interest" description="Disordered" evidence="1">
    <location>
        <begin position="250"/>
        <end position="269"/>
    </location>
</feature>
<reference evidence="2 3" key="1">
    <citation type="journal article" date="2012" name="Proc. Natl. Acad. Sci. U.S.A.">
        <title>Comparative genomics of Ceriporiopsis subvermispora and Phanerochaete chrysosporium provide insight into selective ligninolysis.</title>
        <authorList>
            <person name="Fernandez-Fueyo E."/>
            <person name="Ruiz-Duenas F.J."/>
            <person name="Ferreira P."/>
            <person name="Floudas D."/>
            <person name="Hibbett D.S."/>
            <person name="Canessa P."/>
            <person name="Larrondo L.F."/>
            <person name="James T.Y."/>
            <person name="Seelenfreund D."/>
            <person name="Lobos S."/>
            <person name="Polanco R."/>
            <person name="Tello M."/>
            <person name="Honda Y."/>
            <person name="Watanabe T."/>
            <person name="Watanabe T."/>
            <person name="Ryu J.S."/>
            <person name="Kubicek C.P."/>
            <person name="Schmoll M."/>
            <person name="Gaskell J."/>
            <person name="Hammel K.E."/>
            <person name="St John F.J."/>
            <person name="Vanden Wymelenberg A."/>
            <person name="Sabat G."/>
            <person name="Splinter BonDurant S."/>
            <person name="Syed K."/>
            <person name="Yadav J.S."/>
            <person name="Doddapaneni H."/>
            <person name="Subramanian V."/>
            <person name="Lavin J.L."/>
            <person name="Oguiza J.A."/>
            <person name="Perez G."/>
            <person name="Pisabarro A.G."/>
            <person name="Ramirez L."/>
            <person name="Santoyo F."/>
            <person name="Master E."/>
            <person name="Coutinho P.M."/>
            <person name="Henrissat B."/>
            <person name="Lombard V."/>
            <person name="Magnuson J.K."/>
            <person name="Kuees U."/>
            <person name="Hori C."/>
            <person name="Igarashi K."/>
            <person name="Samejima M."/>
            <person name="Held B.W."/>
            <person name="Barry K.W."/>
            <person name="LaButti K.M."/>
            <person name="Lapidus A."/>
            <person name="Lindquist E.A."/>
            <person name="Lucas S.M."/>
            <person name="Riley R."/>
            <person name="Salamov A.A."/>
            <person name="Hoffmeister D."/>
            <person name="Schwenk D."/>
            <person name="Hadar Y."/>
            <person name="Yarden O."/>
            <person name="de Vries R.P."/>
            <person name="Wiebenga A."/>
            <person name="Stenlid J."/>
            <person name="Eastwood D."/>
            <person name="Grigoriev I.V."/>
            <person name="Berka R.M."/>
            <person name="Blanchette R.A."/>
            <person name="Kersten P."/>
            <person name="Martinez A.T."/>
            <person name="Vicuna R."/>
            <person name="Cullen D."/>
        </authorList>
    </citation>
    <scope>NUCLEOTIDE SEQUENCE [LARGE SCALE GENOMIC DNA]</scope>
    <source>
        <strain evidence="2 3">B</strain>
    </source>
</reference>
<name>M2PPX6_CERS8</name>
<accession>M2PPX6</accession>
<sequence>MEESQHPPVVVDSMTIVAPSPHHLPLECSVKWTATQERSINHEFPFIDLHLETPEDYVSRIYLQHLWLPESLMPLRFLVLSLLRVTSDPQPSAQTPAPHCLIHLLHPLLLTPRACSQKYQTHVSQVLADDSSGSSDVEESMMWYALKFEKMDDDQGRHAKGDHHVLDGKWKNDWLERMERREVLIQILLHFLLLSLPGVPTPNQTDSPPASPRKRKRHQRDDVLPSTAVLEEQLEFLMDKLSMWQLMSSLDEPGRPGAPLPNSKGKQKAVDERDWMQVFCEDLVERL</sequence>
<feature type="region of interest" description="Disordered" evidence="1">
    <location>
        <begin position="200"/>
        <end position="224"/>
    </location>
</feature>
<evidence type="ECO:0000313" key="2">
    <source>
        <dbReference type="EMBL" id="EMD38579.1"/>
    </source>
</evidence>
<organism evidence="2 3">
    <name type="scientific">Ceriporiopsis subvermispora (strain B)</name>
    <name type="common">White-rot fungus</name>
    <name type="synonym">Gelatoporia subvermispora</name>
    <dbReference type="NCBI Taxonomy" id="914234"/>
    <lineage>
        <taxon>Eukaryota</taxon>
        <taxon>Fungi</taxon>
        <taxon>Dikarya</taxon>
        <taxon>Basidiomycota</taxon>
        <taxon>Agaricomycotina</taxon>
        <taxon>Agaricomycetes</taxon>
        <taxon>Polyporales</taxon>
        <taxon>Gelatoporiaceae</taxon>
        <taxon>Gelatoporia</taxon>
    </lineage>
</organism>